<proteinExistence type="predicted"/>
<protein>
    <submittedName>
        <fullName evidence="1">Uncharacterized protein</fullName>
    </submittedName>
</protein>
<sequence>MTCFLNPAEFRVGVLTRGVVNCDGNYVFIRQIDEYNLVMLSENYGQTDAGN</sequence>
<reference evidence="2" key="1">
    <citation type="journal article" date="2019" name="Int. J. Syst. Evol. Microbiol.">
        <title>The Global Catalogue of Microorganisms (GCM) 10K type strain sequencing project: providing services to taxonomists for standard genome sequencing and annotation.</title>
        <authorList>
            <consortium name="The Broad Institute Genomics Platform"/>
            <consortium name="The Broad Institute Genome Sequencing Center for Infectious Disease"/>
            <person name="Wu L."/>
            <person name="Ma J."/>
        </authorList>
    </citation>
    <scope>NUCLEOTIDE SEQUENCE [LARGE SCALE GENOMIC DNA]</scope>
    <source>
        <strain evidence="2">JCM 17626</strain>
    </source>
</reference>
<evidence type="ECO:0000313" key="1">
    <source>
        <dbReference type="EMBL" id="GAA4211567.1"/>
    </source>
</evidence>
<dbReference type="EMBL" id="BAABBY010000012">
    <property type="protein sequence ID" value="GAA4211567.1"/>
    <property type="molecule type" value="Genomic_DNA"/>
</dbReference>
<comment type="caution">
    <text evidence="1">The sequence shown here is derived from an EMBL/GenBank/DDBJ whole genome shotgun (WGS) entry which is preliminary data.</text>
</comment>
<organism evidence="1 2">
    <name type="scientific">Pedobacter jeongneungensis</name>
    <dbReference type="NCBI Taxonomy" id="947309"/>
    <lineage>
        <taxon>Bacteria</taxon>
        <taxon>Pseudomonadati</taxon>
        <taxon>Bacteroidota</taxon>
        <taxon>Sphingobacteriia</taxon>
        <taxon>Sphingobacteriales</taxon>
        <taxon>Sphingobacteriaceae</taxon>
        <taxon>Pedobacter</taxon>
    </lineage>
</organism>
<dbReference type="Proteomes" id="UP001501772">
    <property type="component" value="Unassembled WGS sequence"/>
</dbReference>
<accession>A0ABP8BNT2</accession>
<gene>
    <name evidence="1" type="ORF">GCM10022289_41000</name>
</gene>
<evidence type="ECO:0000313" key="2">
    <source>
        <dbReference type="Proteomes" id="UP001501772"/>
    </source>
</evidence>
<name>A0ABP8BNT2_9SPHI</name>
<keyword evidence="2" id="KW-1185">Reference proteome</keyword>
<dbReference type="RefSeq" id="WP_344853290.1">
    <property type="nucleotide sequence ID" value="NZ_BAABBY010000012.1"/>
</dbReference>